<keyword evidence="2" id="KW-0489">Methyltransferase</keyword>
<accession>A0A0E3QR23</accession>
<dbReference type="CDD" id="cd02440">
    <property type="entry name" value="AdoMet_MTases"/>
    <property type="match status" value="1"/>
</dbReference>
<dbReference type="Gene3D" id="3.40.50.150">
    <property type="entry name" value="Vaccinia Virus protein VP39"/>
    <property type="match status" value="1"/>
</dbReference>
<reference evidence="2 3" key="1">
    <citation type="submission" date="2014-07" db="EMBL/GenBank/DDBJ databases">
        <title>Methanogenic archaea and the global carbon cycle.</title>
        <authorList>
            <person name="Henriksen J.R."/>
            <person name="Luke J."/>
            <person name="Reinhart S."/>
            <person name="Benedict M.N."/>
            <person name="Youngblut N.D."/>
            <person name="Metcalf M.E."/>
            <person name="Whitaker R.J."/>
            <person name="Metcalf W.W."/>
        </authorList>
    </citation>
    <scope>NUCLEOTIDE SEQUENCE [LARGE SCALE GENOMIC DNA]</scope>
    <source>
        <strain evidence="2 3">Wiesmoor</strain>
    </source>
</reference>
<dbReference type="KEGG" id="mbw:MSBRW_3546"/>
<dbReference type="InterPro" id="IPR029063">
    <property type="entry name" value="SAM-dependent_MTases_sf"/>
</dbReference>
<dbReference type="SUPFAM" id="SSF53335">
    <property type="entry name" value="S-adenosyl-L-methionine-dependent methyltransferases"/>
    <property type="match status" value="1"/>
</dbReference>
<dbReference type="EMBL" id="CP009526">
    <property type="protein sequence ID" value="AKB52799.1"/>
    <property type="molecule type" value="Genomic_DNA"/>
</dbReference>
<proteinExistence type="predicted"/>
<dbReference type="HOGENOM" id="CLU_060275_1_0_2"/>
<dbReference type="GO" id="GO:0008168">
    <property type="term" value="F:methyltransferase activity"/>
    <property type="evidence" value="ECO:0007669"/>
    <property type="project" value="UniProtKB-KW"/>
</dbReference>
<evidence type="ECO:0000259" key="1">
    <source>
        <dbReference type="Pfam" id="PF13649"/>
    </source>
</evidence>
<dbReference type="InterPro" id="IPR041698">
    <property type="entry name" value="Methyltransf_25"/>
</dbReference>
<evidence type="ECO:0000313" key="2">
    <source>
        <dbReference type="EMBL" id="AKB52799.1"/>
    </source>
</evidence>
<organism evidence="2 3">
    <name type="scientific">Methanosarcina barkeri str. Wiesmoor</name>
    <dbReference type="NCBI Taxonomy" id="1434109"/>
    <lineage>
        <taxon>Archaea</taxon>
        <taxon>Methanobacteriati</taxon>
        <taxon>Methanobacteriota</taxon>
        <taxon>Stenosarchaea group</taxon>
        <taxon>Methanomicrobia</taxon>
        <taxon>Methanosarcinales</taxon>
        <taxon>Methanosarcinaceae</taxon>
        <taxon>Methanosarcina</taxon>
    </lineage>
</organism>
<evidence type="ECO:0000313" key="3">
    <source>
        <dbReference type="Proteomes" id="UP000033038"/>
    </source>
</evidence>
<dbReference type="PANTHER" id="PTHR43667">
    <property type="entry name" value="CYCLOPROPANE-FATTY-ACYL-PHOSPHOLIPID SYNTHASE"/>
    <property type="match status" value="1"/>
</dbReference>
<keyword evidence="2" id="KW-0808">Transferase</keyword>
<feature type="domain" description="Methyltransferase" evidence="1">
    <location>
        <begin position="82"/>
        <end position="170"/>
    </location>
</feature>
<dbReference type="GO" id="GO:0032259">
    <property type="term" value="P:methylation"/>
    <property type="evidence" value="ECO:0007669"/>
    <property type="project" value="UniProtKB-KW"/>
</dbReference>
<dbReference type="Pfam" id="PF13649">
    <property type="entry name" value="Methyltransf_25"/>
    <property type="match status" value="1"/>
</dbReference>
<protein>
    <submittedName>
        <fullName evidence="2">Ribosomal RNA adenine dimethylase</fullName>
    </submittedName>
</protein>
<dbReference type="Proteomes" id="UP000033038">
    <property type="component" value="Chromosome"/>
</dbReference>
<dbReference type="InterPro" id="IPR050723">
    <property type="entry name" value="CFA/CMAS"/>
</dbReference>
<sequence>MREIFERNFLEEFVRRIFMMNTIDYGEIWKTMMSESKKTNFESDRFWTMEEAVKYDTQIKMDNWNFSKSLIQRLDFTTDSKVLDIGSGPGTLTIPLAGMVKHVTAVEPSDGMLYCLKENIKAMGLNNVSWIQKKWEDVDIKDLDAPYDVVVASFSLAMPDIREAVIKMNNVSSKYVYLNWFAGMPSWEKTYAEAWQRVHGTPYNIYPQIDCVYKVLYDMGIYPNITVYPDYWELVYPEMEDAVTHYKRIVNATTAEHEEILKKYISETFSCENGDVRMKEKSYTAWLWWEKS</sequence>
<gene>
    <name evidence="2" type="ORF">MSBRW_3546</name>
</gene>
<dbReference type="AlphaFoldDB" id="A0A0E3QR23"/>
<dbReference type="PANTHER" id="PTHR43667:SF2">
    <property type="entry name" value="FATTY ACID C-METHYL TRANSFERASE"/>
    <property type="match status" value="1"/>
</dbReference>
<dbReference type="PATRIC" id="fig|1434109.4.peg.4591"/>
<name>A0A0E3QR23_METBA</name>